<protein>
    <submittedName>
        <fullName evidence="3">Alpha/Beta hydrolase protein</fullName>
    </submittedName>
</protein>
<dbReference type="EMBL" id="JAULSW010000002">
    <property type="protein sequence ID" value="KAK3391167.1"/>
    <property type="molecule type" value="Genomic_DNA"/>
</dbReference>
<dbReference type="SUPFAM" id="SSF53474">
    <property type="entry name" value="alpha/beta-Hydrolases"/>
    <property type="match status" value="1"/>
</dbReference>
<dbReference type="AlphaFoldDB" id="A0AAE0P0R2"/>
<evidence type="ECO:0000259" key="2">
    <source>
        <dbReference type="Pfam" id="PF07859"/>
    </source>
</evidence>
<evidence type="ECO:0000313" key="3">
    <source>
        <dbReference type="EMBL" id="KAK3391167.1"/>
    </source>
</evidence>
<evidence type="ECO:0000313" key="4">
    <source>
        <dbReference type="Proteomes" id="UP001285441"/>
    </source>
</evidence>
<proteinExistence type="predicted"/>
<dbReference type="GO" id="GO:0004806">
    <property type="term" value="F:triacylglycerol lipase activity"/>
    <property type="evidence" value="ECO:0007669"/>
    <property type="project" value="TreeGrafter"/>
</dbReference>
<accession>A0AAE0P0R2</accession>
<sequence length="335" mass="36196">MVSLTDGQKATLSPEAAAYLTNIHHVPFASFLSPLLTSSSRIPRLRQGYQQKMGPAETELIEKHHLRMTDIVVAGVPVTVIEPPSIKPEEQQKALFNVFGGAFVMGSPRDRAALTMAAELSVRVYSVGYTKSPEAKYPVARDQCLAVYRELLRLGPPGLAPLDPANLYAMGCSSGAQLLVSMLLVAQREGLPMPTAGLYLCAPALDLSGAGDSMASNQHDRDLMPVSLLIGMVSQNYAPGGVDPRDPLYSPIYADYGPSFPPTIVTVGTRDFALSHGVRFYWKLRQAGARVELLVSEGMWHGFNWDPVIPEALQVRAAVIEFLEGPKAAGNNLLP</sequence>
<keyword evidence="4" id="KW-1185">Reference proteome</keyword>
<dbReference type="Gene3D" id="3.40.50.1820">
    <property type="entry name" value="alpha/beta hydrolase"/>
    <property type="match status" value="1"/>
</dbReference>
<gene>
    <name evidence="3" type="ORF">B0H63DRAFT_467396</name>
</gene>
<evidence type="ECO:0000256" key="1">
    <source>
        <dbReference type="ARBA" id="ARBA00022801"/>
    </source>
</evidence>
<dbReference type="PANTHER" id="PTHR48081">
    <property type="entry name" value="AB HYDROLASE SUPERFAMILY PROTEIN C4A8.06C"/>
    <property type="match status" value="1"/>
</dbReference>
<comment type="caution">
    <text evidence="3">The sequence shown here is derived from an EMBL/GenBank/DDBJ whole genome shotgun (WGS) entry which is preliminary data.</text>
</comment>
<reference evidence="3" key="1">
    <citation type="journal article" date="2023" name="Mol. Phylogenet. Evol.">
        <title>Genome-scale phylogeny and comparative genomics of the fungal order Sordariales.</title>
        <authorList>
            <person name="Hensen N."/>
            <person name="Bonometti L."/>
            <person name="Westerberg I."/>
            <person name="Brannstrom I.O."/>
            <person name="Guillou S."/>
            <person name="Cros-Aarteil S."/>
            <person name="Calhoun S."/>
            <person name="Haridas S."/>
            <person name="Kuo A."/>
            <person name="Mondo S."/>
            <person name="Pangilinan J."/>
            <person name="Riley R."/>
            <person name="LaButti K."/>
            <person name="Andreopoulos B."/>
            <person name="Lipzen A."/>
            <person name="Chen C."/>
            <person name="Yan M."/>
            <person name="Daum C."/>
            <person name="Ng V."/>
            <person name="Clum A."/>
            <person name="Steindorff A."/>
            <person name="Ohm R.A."/>
            <person name="Martin F."/>
            <person name="Silar P."/>
            <person name="Natvig D.O."/>
            <person name="Lalanne C."/>
            <person name="Gautier V."/>
            <person name="Ament-Velasquez S.L."/>
            <person name="Kruys A."/>
            <person name="Hutchinson M.I."/>
            <person name="Powell A.J."/>
            <person name="Barry K."/>
            <person name="Miller A.N."/>
            <person name="Grigoriev I.V."/>
            <person name="Debuchy R."/>
            <person name="Gladieux P."/>
            <person name="Hiltunen Thoren M."/>
            <person name="Johannesson H."/>
        </authorList>
    </citation>
    <scope>NUCLEOTIDE SEQUENCE</scope>
    <source>
        <strain evidence="3">CBS 232.78</strain>
    </source>
</reference>
<dbReference type="InterPro" id="IPR050300">
    <property type="entry name" value="GDXG_lipolytic_enzyme"/>
</dbReference>
<dbReference type="InterPro" id="IPR013094">
    <property type="entry name" value="AB_hydrolase_3"/>
</dbReference>
<dbReference type="InterPro" id="IPR029058">
    <property type="entry name" value="AB_hydrolase_fold"/>
</dbReference>
<reference evidence="3" key="2">
    <citation type="submission" date="2023-06" db="EMBL/GenBank/DDBJ databases">
        <authorList>
            <consortium name="Lawrence Berkeley National Laboratory"/>
            <person name="Haridas S."/>
            <person name="Hensen N."/>
            <person name="Bonometti L."/>
            <person name="Westerberg I."/>
            <person name="Brannstrom I.O."/>
            <person name="Guillou S."/>
            <person name="Cros-Aarteil S."/>
            <person name="Calhoun S."/>
            <person name="Kuo A."/>
            <person name="Mondo S."/>
            <person name="Pangilinan J."/>
            <person name="Riley R."/>
            <person name="LaButti K."/>
            <person name="Andreopoulos B."/>
            <person name="Lipzen A."/>
            <person name="Chen C."/>
            <person name="Yanf M."/>
            <person name="Daum C."/>
            <person name="Ng V."/>
            <person name="Clum A."/>
            <person name="Steindorff A."/>
            <person name="Ohm R."/>
            <person name="Martin F."/>
            <person name="Silar P."/>
            <person name="Natvig D."/>
            <person name="Lalanne C."/>
            <person name="Gautier V."/>
            <person name="Ament-velasquez S.L."/>
            <person name="Kruys A."/>
            <person name="Hutchinson M.I."/>
            <person name="Powell A.J."/>
            <person name="Barry K."/>
            <person name="Miller A.N."/>
            <person name="Grigoriev I.V."/>
            <person name="Debuchy R."/>
            <person name="Gladieux P."/>
            <person name="Thoren M.H."/>
            <person name="Johannesson H."/>
        </authorList>
    </citation>
    <scope>NUCLEOTIDE SEQUENCE</scope>
    <source>
        <strain evidence="3">CBS 232.78</strain>
    </source>
</reference>
<keyword evidence="1 3" id="KW-0378">Hydrolase</keyword>
<organism evidence="3 4">
    <name type="scientific">Podospora didyma</name>
    <dbReference type="NCBI Taxonomy" id="330526"/>
    <lineage>
        <taxon>Eukaryota</taxon>
        <taxon>Fungi</taxon>
        <taxon>Dikarya</taxon>
        <taxon>Ascomycota</taxon>
        <taxon>Pezizomycotina</taxon>
        <taxon>Sordariomycetes</taxon>
        <taxon>Sordariomycetidae</taxon>
        <taxon>Sordariales</taxon>
        <taxon>Podosporaceae</taxon>
        <taxon>Podospora</taxon>
    </lineage>
</organism>
<dbReference type="Pfam" id="PF07859">
    <property type="entry name" value="Abhydrolase_3"/>
    <property type="match status" value="1"/>
</dbReference>
<dbReference type="Proteomes" id="UP001285441">
    <property type="component" value="Unassembled WGS sequence"/>
</dbReference>
<name>A0AAE0P0R2_9PEZI</name>
<feature type="domain" description="Alpha/beta hydrolase fold-3" evidence="2">
    <location>
        <begin position="98"/>
        <end position="303"/>
    </location>
</feature>
<dbReference type="PANTHER" id="PTHR48081:SF30">
    <property type="entry name" value="ACETYL-HYDROLASE LIPR-RELATED"/>
    <property type="match status" value="1"/>
</dbReference>